<keyword evidence="1" id="KW-0812">Transmembrane</keyword>
<reference evidence="2 3" key="1">
    <citation type="submission" date="2017-11" db="EMBL/GenBank/DDBJ databases">
        <title>A major lineage of nontailed dsDNA viruses as unrecognized killers of marine bacteria.</title>
        <authorList>
            <person name="Kauffman K.M."/>
            <person name="Hussain F.A."/>
            <person name="Yang J."/>
            <person name="Arevalo P."/>
            <person name="Brown J.M."/>
            <person name="Chang W.K."/>
            <person name="VanInsberghe D."/>
            <person name="Elsherbini J."/>
            <person name="Cutler M.B."/>
            <person name="Kelly L."/>
            <person name="Polz M.F."/>
        </authorList>
    </citation>
    <scope>NUCLEOTIDE SEQUENCE [LARGE SCALE GENOMIC DNA]</scope>
</reference>
<evidence type="ECO:0000256" key="1">
    <source>
        <dbReference type="SAM" id="Phobius"/>
    </source>
</evidence>
<protein>
    <submittedName>
        <fullName evidence="2">TMhelix containing protein</fullName>
    </submittedName>
</protein>
<dbReference type="EMBL" id="MG592470">
    <property type="protein sequence ID" value="AUR87243.1"/>
    <property type="molecule type" value="Genomic_DNA"/>
</dbReference>
<keyword evidence="1" id="KW-1133">Transmembrane helix</keyword>
<gene>
    <name evidence="2" type="ORF">NVP1097O_97</name>
</gene>
<keyword evidence="1" id="KW-0472">Membrane</keyword>
<accession>A0A2I7R0S5</accession>
<name>A0A2I7R0S5_9CAUD</name>
<evidence type="ECO:0000313" key="3">
    <source>
        <dbReference type="Proteomes" id="UP000259765"/>
    </source>
</evidence>
<proteinExistence type="predicted"/>
<organism evidence="2 3">
    <name type="scientific">Vibrio phage 1.097.O._10N.286.49.B3</name>
    <dbReference type="NCBI Taxonomy" id="1881383"/>
    <lineage>
        <taxon>Viruses</taxon>
        <taxon>Duplodnaviria</taxon>
        <taxon>Heunggongvirae</taxon>
        <taxon>Uroviricota</taxon>
        <taxon>Caudoviricetes</taxon>
        <taxon>Schitoviridae</taxon>
        <taxon>Pontosvirinae</taxon>
        <taxon>Dorisvirus</taxon>
        <taxon>Dorisvirus 49B3</taxon>
    </lineage>
</organism>
<sequence length="72" mass="8205">MNTLKATTAVLTVIAISSLMLHLLIEEAHKDMRHYIEDMKCIHVLVSQGIERKDITQVNGVCTVEEDIYYKS</sequence>
<evidence type="ECO:0000313" key="2">
    <source>
        <dbReference type="EMBL" id="AUR87243.1"/>
    </source>
</evidence>
<dbReference type="Proteomes" id="UP000259765">
    <property type="component" value="Segment"/>
</dbReference>
<keyword evidence="3" id="KW-1185">Reference proteome</keyword>
<feature type="transmembrane region" description="Helical" evidence="1">
    <location>
        <begin position="6"/>
        <end position="25"/>
    </location>
</feature>